<evidence type="ECO:0000256" key="1">
    <source>
        <dbReference type="ARBA" id="ARBA00004651"/>
    </source>
</evidence>
<feature type="transmembrane region" description="Helical" evidence="5">
    <location>
        <begin position="209"/>
        <end position="226"/>
    </location>
</feature>
<dbReference type="EMBL" id="SNXZ01000003">
    <property type="protein sequence ID" value="TDP97538.1"/>
    <property type="molecule type" value="Genomic_DNA"/>
</dbReference>
<evidence type="ECO:0000259" key="6">
    <source>
        <dbReference type="PROSITE" id="PS50850"/>
    </source>
</evidence>
<evidence type="ECO:0000256" key="2">
    <source>
        <dbReference type="ARBA" id="ARBA00022692"/>
    </source>
</evidence>
<evidence type="ECO:0000313" key="7">
    <source>
        <dbReference type="EMBL" id="TDP97538.1"/>
    </source>
</evidence>
<accession>A0A4V6PVU0</accession>
<feature type="transmembrane region" description="Helical" evidence="5">
    <location>
        <begin position="55"/>
        <end position="74"/>
    </location>
</feature>
<feature type="transmembrane region" description="Helical" evidence="5">
    <location>
        <begin position="172"/>
        <end position="197"/>
    </location>
</feature>
<feature type="transmembrane region" description="Helical" evidence="5">
    <location>
        <begin position="398"/>
        <end position="418"/>
    </location>
</feature>
<keyword evidence="8" id="KW-1185">Reference proteome</keyword>
<dbReference type="InterPro" id="IPR020846">
    <property type="entry name" value="MFS_dom"/>
</dbReference>
<feature type="transmembrane region" description="Helical" evidence="5">
    <location>
        <begin position="232"/>
        <end position="250"/>
    </location>
</feature>
<feature type="transmembrane region" description="Helical" evidence="5">
    <location>
        <begin position="327"/>
        <end position="346"/>
    </location>
</feature>
<feature type="transmembrane region" description="Helical" evidence="5">
    <location>
        <begin position="115"/>
        <end position="135"/>
    </location>
</feature>
<evidence type="ECO:0000313" key="8">
    <source>
        <dbReference type="Proteomes" id="UP000295444"/>
    </source>
</evidence>
<dbReference type="RefSeq" id="WP_243754148.1">
    <property type="nucleotide sequence ID" value="NZ_SNXZ01000003.1"/>
</dbReference>
<dbReference type="PANTHER" id="PTHR23501">
    <property type="entry name" value="MAJOR FACILITATOR SUPERFAMILY"/>
    <property type="match status" value="1"/>
</dbReference>
<feature type="transmembrane region" description="Helical" evidence="5">
    <location>
        <begin position="147"/>
        <end position="166"/>
    </location>
</feature>
<dbReference type="AlphaFoldDB" id="A0A4V6PVU0"/>
<protein>
    <submittedName>
        <fullName evidence="7">Putative MFS family arabinose efflux permease</fullName>
    </submittedName>
</protein>
<feature type="transmembrane region" description="Helical" evidence="5">
    <location>
        <begin position="262"/>
        <end position="283"/>
    </location>
</feature>
<dbReference type="InterPro" id="IPR011701">
    <property type="entry name" value="MFS"/>
</dbReference>
<dbReference type="PANTHER" id="PTHR23501:SF154">
    <property type="entry name" value="MULTIDRUG-EFFLUX TRANSPORTER RV1634-RELATED"/>
    <property type="match status" value="1"/>
</dbReference>
<keyword evidence="3 5" id="KW-1133">Transmembrane helix</keyword>
<feature type="domain" description="Major facilitator superfamily (MFS) profile" evidence="6">
    <location>
        <begin position="21"/>
        <end position="447"/>
    </location>
</feature>
<comment type="subcellular location">
    <subcellularLocation>
        <location evidence="1">Cell membrane</location>
        <topology evidence="1">Multi-pass membrane protein</topology>
    </subcellularLocation>
</comment>
<sequence length="447" mass="45722">MAIAQAARTASPLWNRRNRAATTGMLVLITIAAFEHLGVSTATPRMLADLHGEALYSWPFTAFLAASVMATVLSGRACDRFGPGPALLVGPGLFLAGLIVAGTATGMAQLLTGRALQGLGLGAQIVAIYVLVALIHTERDRPAAFGLLAAAWVVPSVIGPTAAGLITEHWGWRWVFLALTPLALLGVLLLVPTVRTLPSVQRNATRRRGVPAGAVAAGVGISALTWAAQHAILWLGIVGLALLVPALRVLLPKGTLLARRGLPAVVLARGIFAGSFFAVEAYLPLTLANVHGYSPALAGLPLTVGALGWSAASAWQGRHPDVPRVTLVRTGFATLALSLAATAVIGPHWPTGWLAAVLWLVGGAGMGLAIPSLTVLTMHHAAEDQRGFASSALQVADMMASALTVGIGGVLLGALASAAHPSAAVVPLDLAMGALALTGIAVSRRMG</sequence>
<dbReference type="InterPro" id="IPR036259">
    <property type="entry name" value="MFS_trans_sf"/>
</dbReference>
<gene>
    <name evidence="7" type="ORF">EV186_103502</name>
</gene>
<dbReference type="GO" id="GO:0005886">
    <property type="term" value="C:plasma membrane"/>
    <property type="evidence" value="ECO:0007669"/>
    <property type="project" value="UniProtKB-SubCell"/>
</dbReference>
<dbReference type="Gene3D" id="1.20.1250.20">
    <property type="entry name" value="MFS general substrate transporter like domains"/>
    <property type="match status" value="1"/>
</dbReference>
<feature type="transmembrane region" description="Helical" evidence="5">
    <location>
        <begin position="352"/>
        <end position="377"/>
    </location>
</feature>
<name>A0A4V6PVU0_LABRH</name>
<organism evidence="7 8">
    <name type="scientific">Labedaea rhizosphaerae</name>
    <dbReference type="NCBI Taxonomy" id="598644"/>
    <lineage>
        <taxon>Bacteria</taxon>
        <taxon>Bacillati</taxon>
        <taxon>Actinomycetota</taxon>
        <taxon>Actinomycetes</taxon>
        <taxon>Pseudonocardiales</taxon>
        <taxon>Pseudonocardiaceae</taxon>
        <taxon>Labedaea</taxon>
    </lineage>
</organism>
<comment type="caution">
    <text evidence="7">The sequence shown here is derived from an EMBL/GenBank/DDBJ whole genome shotgun (WGS) entry which is preliminary data.</text>
</comment>
<feature type="transmembrane region" description="Helical" evidence="5">
    <location>
        <begin position="424"/>
        <end position="442"/>
    </location>
</feature>
<dbReference type="Pfam" id="PF07690">
    <property type="entry name" value="MFS_1"/>
    <property type="match status" value="1"/>
</dbReference>
<evidence type="ECO:0000256" key="3">
    <source>
        <dbReference type="ARBA" id="ARBA00022989"/>
    </source>
</evidence>
<dbReference type="GO" id="GO:0022857">
    <property type="term" value="F:transmembrane transporter activity"/>
    <property type="evidence" value="ECO:0007669"/>
    <property type="project" value="InterPro"/>
</dbReference>
<dbReference type="Proteomes" id="UP000295444">
    <property type="component" value="Unassembled WGS sequence"/>
</dbReference>
<feature type="transmembrane region" description="Helical" evidence="5">
    <location>
        <begin position="21"/>
        <end position="43"/>
    </location>
</feature>
<keyword evidence="4 5" id="KW-0472">Membrane</keyword>
<feature type="transmembrane region" description="Helical" evidence="5">
    <location>
        <begin position="86"/>
        <end position="109"/>
    </location>
</feature>
<dbReference type="PRINTS" id="PR01036">
    <property type="entry name" value="TCRTETB"/>
</dbReference>
<evidence type="ECO:0000256" key="5">
    <source>
        <dbReference type="SAM" id="Phobius"/>
    </source>
</evidence>
<feature type="transmembrane region" description="Helical" evidence="5">
    <location>
        <begin position="295"/>
        <end position="315"/>
    </location>
</feature>
<keyword evidence="2 5" id="KW-0812">Transmembrane</keyword>
<reference evidence="7 8" key="1">
    <citation type="submission" date="2019-03" db="EMBL/GenBank/DDBJ databases">
        <title>Genomic Encyclopedia of Type Strains, Phase IV (KMG-IV): sequencing the most valuable type-strain genomes for metagenomic binning, comparative biology and taxonomic classification.</title>
        <authorList>
            <person name="Goeker M."/>
        </authorList>
    </citation>
    <scope>NUCLEOTIDE SEQUENCE [LARGE SCALE GENOMIC DNA]</scope>
    <source>
        <strain evidence="7 8">DSM 45361</strain>
    </source>
</reference>
<dbReference type="PROSITE" id="PS50850">
    <property type="entry name" value="MFS"/>
    <property type="match status" value="1"/>
</dbReference>
<proteinExistence type="predicted"/>
<evidence type="ECO:0000256" key="4">
    <source>
        <dbReference type="ARBA" id="ARBA00023136"/>
    </source>
</evidence>
<dbReference type="SUPFAM" id="SSF103473">
    <property type="entry name" value="MFS general substrate transporter"/>
    <property type="match status" value="1"/>
</dbReference>